<dbReference type="OrthoDB" id="9804328at2"/>
<proteinExistence type="predicted"/>
<dbReference type="GO" id="GO:0000162">
    <property type="term" value="P:L-tryptophan biosynthetic process"/>
    <property type="evidence" value="ECO:0007669"/>
    <property type="project" value="TreeGrafter"/>
</dbReference>
<sequence>MIVIIDNYDSFTYNLVQYYKKLTPNVIVFRPEEVSIHELHQMDIIAIILSPGPGEPQSDGIVTDILSTFHKTTPIFGVCLGMEMIISFFKGGIIENKEPIHGKQSWIEHNGSSVFKGLESPTKVTRYHSLIADNKRFPNHELEITARTKNDEIMAVKHHKYPVEGVQFHPESICTTFGYEMIKNQYTKALDYKRKRGKKFDTTISSI</sequence>
<dbReference type="AlphaFoldDB" id="A0A368XGB2"/>
<dbReference type="PANTHER" id="PTHR43418:SF4">
    <property type="entry name" value="MULTIFUNCTIONAL TRYPTOPHAN BIOSYNTHESIS PROTEIN"/>
    <property type="match status" value="1"/>
</dbReference>
<evidence type="ECO:0000256" key="1">
    <source>
        <dbReference type="ARBA" id="ARBA00022962"/>
    </source>
</evidence>
<reference evidence="3 4" key="1">
    <citation type="submission" date="2018-07" db="EMBL/GenBank/DDBJ databases">
        <title>Genomic Encyclopedia of Type Strains, Phase IV (KMG-IV): sequencing the most valuable type-strain genomes for metagenomic binning, comparative biology and taxonomic classification.</title>
        <authorList>
            <person name="Goeker M."/>
        </authorList>
    </citation>
    <scope>NUCLEOTIDE SEQUENCE [LARGE SCALE GENOMIC DNA]</scope>
    <source>
        <strain evidence="3 4">DSM 27696</strain>
    </source>
</reference>
<dbReference type="RefSeq" id="WP_114353149.1">
    <property type="nucleotide sequence ID" value="NZ_QPJJ01000008.1"/>
</dbReference>
<dbReference type="PRINTS" id="PR00097">
    <property type="entry name" value="ANTSNTHASEII"/>
</dbReference>
<dbReference type="FunFam" id="3.40.50.880:FF:000003">
    <property type="entry name" value="Anthranilate synthase component II"/>
    <property type="match status" value="1"/>
</dbReference>
<keyword evidence="4" id="KW-1185">Reference proteome</keyword>
<protein>
    <submittedName>
        <fullName evidence="3">Anthranilate synthase component 2/para-aminobenzoate synthetase component 2</fullName>
    </submittedName>
</protein>
<dbReference type="PRINTS" id="PR00096">
    <property type="entry name" value="GATASE"/>
</dbReference>
<dbReference type="InterPro" id="IPR017926">
    <property type="entry name" value="GATASE"/>
</dbReference>
<dbReference type="InterPro" id="IPR050472">
    <property type="entry name" value="Anth_synth/Amidotransfase"/>
</dbReference>
<dbReference type="Proteomes" id="UP000252585">
    <property type="component" value="Unassembled WGS sequence"/>
</dbReference>
<dbReference type="GO" id="GO:0004049">
    <property type="term" value="F:anthranilate synthase activity"/>
    <property type="evidence" value="ECO:0007669"/>
    <property type="project" value="TreeGrafter"/>
</dbReference>
<name>A0A368XGB2_9BACI</name>
<evidence type="ECO:0000313" key="3">
    <source>
        <dbReference type="EMBL" id="RCW67003.1"/>
    </source>
</evidence>
<comment type="caution">
    <text evidence="3">The sequence shown here is derived from an EMBL/GenBank/DDBJ whole genome shotgun (WGS) entry which is preliminary data.</text>
</comment>
<dbReference type="NCBIfam" id="TIGR00566">
    <property type="entry name" value="trpG_papA"/>
    <property type="match status" value="1"/>
</dbReference>
<evidence type="ECO:0000259" key="2">
    <source>
        <dbReference type="Pfam" id="PF00117"/>
    </source>
</evidence>
<evidence type="ECO:0000313" key="4">
    <source>
        <dbReference type="Proteomes" id="UP000252585"/>
    </source>
</evidence>
<organism evidence="3 4">
    <name type="scientific">Saliterribacillus persicus</name>
    <dbReference type="NCBI Taxonomy" id="930114"/>
    <lineage>
        <taxon>Bacteria</taxon>
        <taxon>Bacillati</taxon>
        <taxon>Bacillota</taxon>
        <taxon>Bacilli</taxon>
        <taxon>Bacillales</taxon>
        <taxon>Bacillaceae</taxon>
        <taxon>Saliterribacillus</taxon>
    </lineage>
</organism>
<gene>
    <name evidence="3" type="ORF">DFR57_10899</name>
</gene>
<dbReference type="PROSITE" id="PS51273">
    <property type="entry name" value="GATASE_TYPE_1"/>
    <property type="match status" value="1"/>
</dbReference>
<dbReference type="PANTHER" id="PTHR43418">
    <property type="entry name" value="MULTIFUNCTIONAL TRYPTOPHAN BIOSYNTHESIS PROTEIN-RELATED"/>
    <property type="match status" value="1"/>
</dbReference>
<dbReference type="Pfam" id="PF00117">
    <property type="entry name" value="GATase"/>
    <property type="match status" value="1"/>
</dbReference>
<accession>A0A368XGB2</accession>
<dbReference type="InterPro" id="IPR006221">
    <property type="entry name" value="TrpG/PapA_dom"/>
</dbReference>
<dbReference type="GO" id="GO:0005829">
    <property type="term" value="C:cytosol"/>
    <property type="evidence" value="ECO:0007669"/>
    <property type="project" value="TreeGrafter"/>
</dbReference>
<dbReference type="InterPro" id="IPR029062">
    <property type="entry name" value="Class_I_gatase-like"/>
</dbReference>
<dbReference type="CDD" id="cd01743">
    <property type="entry name" value="GATase1_Anthranilate_Synthase"/>
    <property type="match status" value="1"/>
</dbReference>
<dbReference type="Gene3D" id="3.40.50.880">
    <property type="match status" value="1"/>
</dbReference>
<feature type="domain" description="Glutamine amidotransferase" evidence="2">
    <location>
        <begin position="3"/>
        <end position="188"/>
    </location>
</feature>
<keyword evidence="1" id="KW-0315">Glutamine amidotransferase</keyword>
<dbReference type="SUPFAM" id="SSF52317">
    <property type="entry name" value="Class I glutamine amidotransferase-like"/>
    <property type="match status" value="1"/>
</dbReference>
<dbReference type="EMBL" id="QPJJ01000008">
    <property type="protein sequence ID" value="RCW67003.1"/>
    <property type="molecule type" value="Genomic_DNA"/>
</dbReference>